<dbReference type="EMBL" id="LBUP01000004">
    <property type="protein sequence ID" value="KKQ66709.1"/>
    <property type="molecule type" value="Genomic_DNA"/>
</dbReference>
<protein>
    <recommendedName>
        <fullName evidence="3">F-type ATPase subunit delta</fullName>
    </recommendedName>
</protein>
<reference evidence="1 2" key="1">
    <citation type="journal article" date="2015" name="Nature">
        <title>rRNA introns, odd ribosomes, and small enigmatic genomes across a large radiation of phyla.</title>
        <authorList>
            <person name="Brown C.T."/>
            <person name="Hug L.A."/>
            <person name="Thomas B.C."/>
            <person name="Sharon I."/>
            <person name="Castelle C.J."/>
            <person name="Singh A."/>
            <person name="Wilkins M.J."/>
            <person name="Williams K.H."/>
            <person name="Banfield J.F."/>
        </authorList>
    </citation>
    <scope>NUCLEOTIDE SEQUENCE [LARGE SCALE GENOMIC DNA]</scope>
</reference>
<evidence type="ECO:0008006" key="3">
    <source>
        <dbReference type="Google" id="ProtNLM"/>
    </source>
</evidence>
<sequence length="167" mass="19208">MDKQLTPLMKKILATTYTKQQLMRRIKTLKEFLNFLIFEKNNPKNPLEGAVDKDWVESLGKDFYSKFNSSNVETLTKAVEKISEQIKVVLLYLPFSVTEGNPNFDKVSQWFKKNLGELSIFEINFDPELIGGCALSLNGVYKDYSLRGKLSAQRNKVLASLSEFKRK</sequence>
<gene>
    <name evidence="1" type="ORF">US86_C0004G0027</name>
</gene>
<accession>A0A0G0LZB8</accession>
<proteinExistence type="predicted"/>
<dbReference type="Proteomes" id="UP000034235">
    <property type="component" value="Unassembled WGS sequence"/>
</dbReference>
<dbReference type="AlphaFoldDB" id="A0A0G0LZB8"/>
<evidence type="ECO:0000313" key="2">
    <source>
        <dbReference type="Proteomes" id="UP000034235"/>
    </source>
</evidence>
<organism evidence="1 2">
    <name type="scientific">Candidatus Daviesbacteria bacterium GW2011_GWA2_38_24</name>
    <dbReference type="NCBI Taxonomy" id="1618422"/>
    <lineage>
        <taxon>Bacteria</taxon>
        <taxon>Candidatus Daviesiibacteriota</taxon>
    </lineage>
</organism>
<comment type="caution">
    <text evidence="1">The sequence shown here is derived from an EMBL/GenBank/DDBJ whole genome shotgun (WGS) entry which is preliminary data.</text>
</comment>
<name>A0A0G0LZB8_9BACT</name>
<evidence type="ECO:0000313" key="1">
    <source>
        <dbReference type="EMBL" id="KKQ66709.1"/>
    </source>
</evidence>